<feature type="region of interest" description="Disordered" evidence="1">
    <location>
        <begin position="1"/>
        <end position="28"/>
    </location>
</feature>
<reference evidence="3" key="2">
    <citation type="submission" date="2012-03" db="EMBL/GenBank/DDBJ databases">
        <title>The complete genome sequence of the pioneer microbe on fresh volcanic deposit, Leptospirillum ferrooxidans strain C2-3.</title>
        <authorList>
            <person name="Fujimura R."/>
            <person name="Sato Y."/>
            <person name="Nishizawa T."/>
            <person name="Nanba K."/>
            <person name="Oshima K."/>
            <person name="Hattori M."/>
            <person name="Kamijo T."/>
            <person name="Ohta H."/>
        </authorList>
    </citation>
    <scope>NUCLEOTIDE SEQUENCE [LARGE SCALE GENOMIC DNA]</scope>
    <source>
        <strain evidence="3">C2-3</strain>
    </source>
</reference>
<dbReference type="KEGG" id="lfc:LFE_0585"/>
<dbReference type="HOGENOM" id="CLU_107111_0_0_0"/>
<dbReference type="PATRIC" id="fig|1162668.3.peg.686"/>
<dbReference type="EMBL" id="AP012342">
    <property type="protein sequence ID" value="BAM06301.1"/>
    <property type="molecule type" value="Genomic_DNA"/>
</dbReference>
<name>I0IM02_LEPFC</name>
<dbReference type="Proteomes" id="UP000007382">
    <property type="component" value="Chromosome"/>
</dbReference>
<dbReference type="STRING" id="1162668.LFE_0585"/>
<evidence type="ECO:0000313" key="3">
    <source>
        <dbReference type="Proteomes" id="UP000007382"/>
    </source>
</evidence>
<keyword evidence="3" id="KW-1185">Reference proteome</keyword>
<dbReference type="AlphaFoldDB" id="I0IM02"/>
<accession>I0IM02</accession>
<organism evidence="2 3">
    <name type="scientific">Leptospirillum ferrooxidans (strain C2-3)</name>
    <dbReference type="NCBI Taxonomy" id="1162668"/>
    <lineage>
        <taxon>Bacteria</taxon>
        <taxon>Pseudomonadati</taxon>
        <taxon>Nitrospirota</taxon>
        <taxon>Nitrospiria</taxon>
        <taxon>Nitrospirales</taxon>
        <taxon>Nitrospiraceae</taxon>
        <taxon>Leptospirillum</taxon>
    </lineage>
</organism>
<dbReference type="RefSeq" id="WP_014448793.1">
    <property type="nucleotide sequence ID" value="NC_017094.1"/>
</dbReference>
<evidence type="ECO:0000256" key="1">
    <source>
        <dbReference type="SAM" id="MobiDB-lite"/>
    </source>
</evidence>
<feature type="compositionally biased region" description="Polar residues" evidence="1">
    <location>
        <begin position="8"/>
        <end position="21"/>
    </location>
</feature>
<evidence type="ECO:0008006" key="4">
    <source>
        <dbReference type="Google" id="ProtNLM"/>
    </source>
</evidence>
<feature type="region of interest" description="Disordered" evidence="1">
    <location>
        <begin position="129"/>
        <end position="162"/>
    </location>
</feature>
<reference evidence="2 3" key="1">
    <citation type="journal article" date="2012" name="J. Bacteriol.">
        <title>Complete Genome Sequence of Leptospirillum ferrooxidans Strain C2-3, Isolated from a Fresh Volcanic Ash Deposit on the Island of Miyake, Japan.</title>
        <authorList>
            <person name="Fujimura R."/>
            <person name="Sato Y."/>
            <person name="Nishizawa T."/>
            <person name="Oshima K."/>
            <person name="Kim S.-W."/>
            <person name="Hattori M."/>
            <person name="Kamijo T."/>
            <person name="Ohta H."/>
        </authorList>
    </citation>
    <scope>NUCLEOTIDE SEQUENCE [LARGE SCALE GENOMIC DNA]</scope>
    <source>
        <strain evidence="2 3">C2-3</strain>
    </source>
</reference>
<proteinExistence type="predicted"/>
<gene>
    <name evidence="2" type="ordered locus">LFE_0585</name>
</gene>
<sequence>MRERPSLPSVSPGTDESSPGTYGSHRSLGSLFELKRQETLLKREIAIKKLQKQLSGHSAKKTLDTGTQGSPMTLLAAGIDGNRYAVLAWPDGRKIRVREGEKLPDGTRVIRIDGSGVSVQKRGSIVTYPYGEASGSRQGGGIPQFSGFSPPPPPYQRTGGHP</sequence>
<protein>
    <recommendedName>
        <fullName evidence="4">Type IV pilus biogenesis protein PilP</fullName>
    </recommendedName>
</protein>
<evidence type="ECO:0000313" key="2">
    <source>
        <dbReference type="EMBL" id="BAM06301.1"/>
    </source>
</evidence>